<dbReference type="GO" id="GO:0051301">
    <property type="term" value="P:cell division"/>
    <property type="evidence" value="ECO:0007669"/>
    <property type="project" value="UniProtKB-KW"/>
</dbReference>
<keyword evidence="4" id="KW-0158">Chromosome</keyword>
<feature type="compositionally biased region" description="Basic residues" evidence="12">
    <location>
        <begin position="125"/>
        <end position="135"/>
    </location>
</feature>
<evidence type="ECO:0000259" key="13">
    <source>
        <dbReference type="PROSITE" id="PS51793"/>
    </source>
</evidence>
<dbReference type="GO" id="GO:0046872">
    <property type="term" value="F:metal ion binding"/>
    <property type="evidence" value="ECO:0007669"/>
    <property type="project" value="UniProtKB-KW"/>
</dbReference>
<dbReference type="InterPro" id="IPR034752">
    <property type="entry name" value="Mis18"/>
</dbReference>
<keyword evidence="5" id="KW-0132">Cell division</keyword>
<reference evidence="14" key="3">
    <citation type="submission" date="2025-09" db="UniProtKB">
        <authorList>
            <consortium name="Ensembl"/>
        </authorList>
    </citation>
    <scope>IDENTIFICATION</scope>
</reference>
<dbReference type="GO" id="GO:0000775">
    <property type="term" value="C:chromosome, centromeric region"/>
    <property type="evidence" value="ECO:0000318"/>
    <property type="project" value="GO_Central"/>
</dbReference>
<dbReference type="InParanoid" id="F6T224"/>
<dbReference type="GO" id="GO:0000785">
    <property type="term" value="C:chromatin"/>
    <property type="evidence" value="ECO:0000318"/>
    <property type="project" value="GO_Central"/>
</dbReference>
<dbReference type="eggNOG" id="ENOG502S5R3">
    <property type="taxonomic scope" value="Eukaryota"/>
</dbReference>
<keyword evidence="10" id="KW-0131">Cell cycle</keyword>
<keyword evidence="8" id="KW-0862">Zinc</keyword>
<evidence type="ECO:0000256" key="7">
    <source>
        <dbReference type="ARBA" id="ARBA00022776"/>
    </source>
</evidence>
<dbReference type="GO" id="GO:0034080">
    <property type="term" value="P:CENP-A containing chromatin assembly"/>
    <property type="evidence" value="ECO:0000318"/>
    <property type="project" value="GO_Central"/>
</dbReference>
<dbReference type="Pfam" id="PF03226">
    <property type="entry name" value="Yippee-Mis18"/>
    <property type="match status" value="1"/>
</dbReference>
<dbReference type="GO" id="GO:0007059">
    <property type="term" value="P:chromosome segregation"/>
    <property type="evidence" value="ECO:0000318"/>
    <property type="project" value="GO_Central"/>
</dbReference>
<evidence type="ECO:0000256" key="2">
    <source>
        <dbReference type="ARBA" id="ARBA00004123"/>
    </source>
</evidence>
<reference evidence="14 15" key="1">
    <citation type="journal article" date="2007" name="Nature">
        <title>Genome of the marsupial Monodelphis domestica reveals innovation in non-coding sequences.</title>
        <authorList>
            <person name="Mikkelsen T.S."/>
            <person name="Wakefield M.J."/>
            <person name="Aken B."/>
            <person name="Amemiya C.T."/>
            <person name="Chang J.L."/>
            <person name="Duke S."/>
            <person name="Garber M."/>
            <person name="Gentles A.J."/>
            <person name="Goodstadt L."/>
            <person name="Heger A."/>
            <person name="Jurka J."/>
            <person name="Kamal M."/>
            <person name="Mauceli E."/>
            <person name="Searle S.M."/>
            <person name="Sharpe T."/>
            <person name="Baker M.L."/>
            <person name="Batzer M.A."/>
            <person name="Benos P.V."/>
            <person name="Belov K."/>
            <person name="Clamp M."/>
            <person name="Cook A."/>
            <person name="Cuff J."/>
            <person name="Das R."/>
            <person name="Davidow L."/>
            <person name="Deakin J.E."/>
            <person name="Fazzari M.J."/>
            <person name="Glass J.L."/>
            <person name="Grabherr M."/>
            <person name="Greally J.M."/>
            <person name="Gu W."/>
            <person name="Hore T.A."/>
            <person name="Huttley G.A."/>
            <person name="Kleber M."/>
            <person name="Jirtle R.L."/>
            <person name="Koina E."/>
            <person name="Lee J.T."/>
            <person name="Mahony S."/>
            <person name="Marra M.A."/>
            <person name="Miller R.D."/>
            <person name="Nicholls R.D."/>
            <person name="Oda M."/>
            <person name="Papenfuss A.T."/>
            <person name="Parra Z.E."/>
            <person name="Pollock D.D."/>
            <person name="Ray D.A."/>
            <person name="Schein J.E."/>
            <person name="Speed T.P."/>
            <person name="Thompson K."/>
            <person name="VandeBerg J.L."/>
            <person name="Wade C.M."/>
            <person name="Walker J.A."/>
            <person name="Waters P.D."/>
            <person name="Webber C."/>
            <person name="Weidman J.R."/>
            <person name="Xie X."/>
            <person name="Zody M.C."/>
            <person name="Baldwin J."/>
            <person name="Abdouelleil A."/>
            <person name="Abdulkadir J."/>
            <person name="Abebe A."/>
            <person name="Abera B."/>
            <person name="Abreu J."/>
            <person name="Acer S.C."/>
            <person name="Aftuck L."/>
            <person name="Alexander A."/>
            <person name="An P."/>
            <person name="Anderson E."/>
            <person name="Anderson S."/>
            <person name="Arachi H."/>
            <person name="Azer M."/>
            <person name="Bachantsang P."/>
            <person name="Barry A."/>
            <person name="Bayul T."/>
            <person name="Berlin A."/>
            <person name="Bessette D."/>
            <person name="Bloom T."/>
            <person name="Bloom T."/>
            <person name="Boguslavskiy L."/>
            <person name="Bonnet C."/>
            <person name="Boukhgalter B."/>
            <person name="Bourzgui I."/>
            <person name="Brown A."/>
            <person name="Cahill P."/>
            <person name="Channer S."/>
            <person name="Cheshatsang Y."/>
            <person name="Chuda L."/>
            <person name="Citroen M."/>
            <person name="Collymore A."/>
            <person name="Cooke P."/>
            <person name="Costello M."/>
            <person name="D'Aco K."/>
            <person name="Daza R."/>
            <person name="De Haan G."/>
            <person name="DeGray S."/>
            <person name="DeMaso C."/>
            <person name="Dhargay N."/>
            <person name="Dooley K."/>
            <person name="Dooley E."/>
            <person name="Doricent M."/>
            <person name="Dorje P."/>
            <person name="Dorjee K."/>
            <person name="Dupes A."/>
            <person name="Elong R."/>
            <person name="Falk J."/>
            <person name="Farina A."/>
            <person name="Faro S."/>
            <person name="Ferguson D."/>
            <person name="Fisher S."/>
            <person name="Foley C.D."/>
            <person name="Franke A."/>
            <person name="Friedrich D."/>
            <person name="Gadbois L."/>
            <person name="Gearin G."/>
            <person name="Gearin C.R."/>
            <person name="Giannoukos G."/>
            <person name="Goode T."/>
            <person name="Graham J."/>
            <person name="Grandbois E."/>
            <person name="Grewal S."/>
            <person name="Gyaltsen K."/>
            <person name="Hafez N."/>
            <person name="Hagos B."/>
            <person name="Hall J."/>
            <person name="Henson C."/>
            <person name="Hollinger A."/>
            <person name="Honan T."/>
            <person name="Huard M.D."/>
            <person name="Hughes L."/>
            <person name="Hurhula B."/>
            <person name="Husby M.E."/>
            <person name="Kamat A."/>
            <person name="Kanga B."/>
            <person name="Kashin S."/>
            <person name="Khazanovich D."/>
            <person name="Kisner P."/>
            <person name="Lance K."/>
            <person name="Lara M."/>
            <person name="Lee W."/>
            <person name="Lennon N."/>
            <person name="Letendre F."/>
            <person name="LeVine R."/>
            <person name="Lipovsky A."/>
            <person name="Liu X."/>
            <person name="Liu J."/>
            <person name="Liu S."/>
            <person name="Lokyitsang T."/>
            <person name="Lokyitsang Y."/>
            <person name="Lubonja R."/>
            <person name="Lui A."/>
            <person name="MacDonald P."/>
            <person name="Magnisalis V."/>
            <person name="Maru K."/>
            <person name="Matthews C."/>
            <person name="McCusker W."/>
            <person name="McDonough S."/>
            <person name="Mehta T."/>
            <person name="Meldrim J."/>
            <person name="Meneus L."/>
            <person name="Mihai O."/>
            <person name="Mihalev A."/>
            <person name="Mihova T."/>
            <person name="Mittelman R."/>
            <person name="Mlenga V."/>
            <person name="Montmayeur A."/>
            <person name="Mulrain L."/>
            <person name="Navidi A."/>
            <person name="Naylor J."/>
            <person name="Negash T."/>
            <person name="Nguyen T."/>
            <person name="Nguyen N."/>
            <person name="Nicol R."/>
            <person name="Norbu C."/>
            <person name="Norbu N."/>
            <person name="Novod N."/>
            <person name="O'Neill B."/>
            <person name="Osman S."/>
            <person name="Markiewicz E."/>
            <person name="Oyono O.L."/>
            <person name="Patti C."/>
            <person name="Phunkhang P."/>
            <person name="Pierre F."/>
            <person name="Priest M."/>
            <person name="Raghuraman S."/>
            <person name="Rege F."/>
            <person name="Reyes R."/>
            <person name="Rise C."/>
            <person name="Rogov P."/>
            <person name="Ross K."/>
            <person name="Ryan E."/>
            <person name="Settipalli S."/>
            <person name="Shea T."/>
            <person name="Sherpa N."/>
            <person name="Shi L."/>
            <person name="Shih D."/>
            <person name="Sparrow T."/>
            <person name="Spaulding J."/>
            <person name="Stalker J."/>
            <person name="Stange-Thomann N."/>
            <person name="Stavropoulos S."/>
            <person name="Stone C."/>
            <person name="Strader C."/>
            <person name="Tesfaye S."/>
            <person name="Thomson T."/>
            <person name="Thoulutsang Y."/>
            <person name="Thoulutsang D."/>
            <person name="Topham K."/>
            <person name="Topping I."/>
            <person name="Tsamla T."/>
            <person name="Vassiliev H."/>
            <person name="Vo A."/>
            <person name="Wangchuk T."/>
            <person name="Wangdi T."/>
            <person name="Weiand M."/>
            <person name="Wilkinson J."/>
            <person name="Wilson A."/>
            <person name="Yadav S."/>
            <person name="Young G."/>
            <person name="Yu Q."/>
            <person name="Zembek L."/>
            <person name="Zhong D."/>
            <person name="Zimmer A."/>
            <person name="Zwirko Z."/>
            <person name="Jaffe D.B."/>
            <person name="Alvarez P."/>
            <person name="Brockman W."/>
            <person name="Butler J."/>
            <person name="Chin C."/>
            <person name="Gnerre S."/>
            <person name="MacCallum I."/>
            <person name="Graves J.A."/>
            <person name="Ponting C.P."/>
            <person name="Breen M."/>
            <person name="Samollow P.B."/>
            <person name="Lander E.S."/>
            <person name="Lindblad-Toh K."/>
        </authorList>
    </citation>
    <scope>NUCLEOTIDE SEQUENCE [LARGE SCALE GENOMIC DNA]</scope>
</reference>
<dbReference type="HOGENOM" id="CLU_059566_0_0_1"/>
<evidence type="ECO:0000313" key="15">
    <source>
        <dbReference type="Proteomes" id="UP000002280"/>
    </source>
</evidence>
<evidence type="ECO:0000256" key="3">
    <source>
        <dbReference type="ARBA" id="ARBA00004584"/>
    </source>
</evidence>
<keyword evidence="11" id="KW-0137">Centromere</keyword>
<name>F6T224_MONDO</name>
<dbReference type="STRING" id="13616.ENSMODP00000038582"/>
<evidence type="ECO:0000256" key="9">
    <source>
        <dbReference type="ARBA" id="ARBA00023242"/>
    </source>
</evidence>
<accession>F6T224</accession>
<protein>
    <recommendedName>
        <fullName evidence="13">Mis18 domain-containing protein</fullName>
    </recommendedName>
</protein>
<dbReference type="GO" id="GO:0005634">
    <property type="term" value="C:nucleus"/>
    <property type="evidence" value="ECO:0000318"/>
    <property type="project" value="GO_Central"/>
</dbReference>
<evidence type="ECO:0000256" key="5">
    <source>
        <dbReference type="ARBA" id="ARBA00022618"/>
    </source>
</evidence>
<dbReference type="PANTHER" id="PTHR16431">
    <property type="entry name" value="NEUROGENIC PROTEIN MASTERMIND"/>
    <property type="match status" value="1"/>
</dbReference>
<sequence>MVLSPFGMRLFQLRGCNSPHSYRSKLPRHTRKRYLLTSARRFKLRNATFPLVKVVREEGLPALANSGADLDSVPYLRQYDWLGLPGFVSWGASSSLHAFESPTPTAFYSPAPQTDLPGLCAPRPTMRRTLRRKPSPRSVARAEEEPAAAAPRRSGKKAVSKPLSQIFQELEEKAARESRQSEEPVAGEEPSSSASVEWDMHAAKRSRPPGLRRDKALPGPSALQEPTASRPLENYVVFHCLGCSAVLGDSVHLCGEETRPLSILVFSRITNNVILDKSLLVGIEGALLGSTYNPLFCQSCGHSVGFRLYSTYAAFSDLKGLFCLFKNSIVCYLLKTKSIVNATEMEFPMKRLNEEISKLKEKILLMDSNLTTIIQDLKTVIHGPLDVELE</sequence>
<dbReference type="PANTHER" id="PTHR16431:SF3">
    <property type="entry name" value="PROTEIN MIS18-BETA"/>
    <property type="match status" value="1"/>
</dbReference>
<evidence type="ECO:0000256" key="4">
    <source>
        <dbReference type="ARBA" id="ARBA00022454"/>
    </source>
</evidence>
<evidence type="ECO:0000256" key="6">
    <source>
        <dbReference type="ARBA" id="ARBA00022723"/>
    </source>
</evidence>
<evidence type="ECO:0000256" key="8">
    <source>
        <dbReference type="ARBA" id="ARBA00022833"/>
    </source>
</evidence>
<keyword evidence="15" id="KW-1185">Reference proteome</keyword>
<dbReference type="PROSITE" id="PS51793">
    <property type="entry name" value="MIS18"/>
    <property type="match status" value="1"/>
</dbReference>
<evidence type="ECO:0000256" key="12">
    <source>
        <dbReference type="SAM" id="MobiDB-lite"/>
    </source>
</evidence>
<evidence type="ECO:0000256" key="1">
    <source>
        <dbReference type="ARBA" id="ARBA00003694"/>
    </source>
</evidence>
<feature type="region of interest" description="Disordered" evidence="12">
    <location>
        <begin position="108"/>
        <end position="226"/>
    </location>
</feature>
<dbReference type="Proteomes" id="UP000002280">
    <property type="component" value="Chromosome 1"/>
</dbReference>
<dbReference type="InterPro" id="IPR004910">
    <property type="entry name" value="Yippee/Mis18/Cereblon"/>
</dbReference>
<feature type="domain" description="Mis18" evidence="13">
    <location>
        <begin position="235"/>
        <end position="334"/>
    </location>
</feature>
<comment type="subcellular location">
    <subcellularLocation>
        <location evidence="3">Chromosome</location>
        <location evidence="3">Centromere</location>
    </subcellularLocation>
    <subcellularLocation>
        <location evidence="2">Nucleus</location>
    </subcellularLocation>
</comment>
<reference evidence="14" key="2">
    <citation type="submission" date="2025-08" db="UniProtKB">
        <authorList>
            <consortium name="Ensembl"/>
        </authorList>
    </citation>
    <scope>IDENTIFICATION</scope>
</reference>
<dbReference type="Bgee" id="ENSMODG00000025736">
    <property type="expression patterns" value="Expressed in hindlimb bud and 21 other cell types or tissues"/>
</dbReference>
<dbReference type="AlphaFoldDB" id="F6T224"/>
<organism evidence="14 15">
    <name type="scientific">Monodelphis domestica</name>
    <name type="common">Gray short-tailed opossum</name>
    <dbReference type="NCBI Taxonomy" id="13616"/>
    <lineage>
        <taxon>Eukaryota</taxon>
        <taxon>Metazoa</taxon>
        <taxon>Chordata</taxon>
        <taxon>Craniata</taxon>
        <taxon>Vertebrata</taxon>
        <taxon>Euteleostomi</taxon>
        <taxon>Mammalia</taxon>
        <taxon>Metatheria</taxon>
        <taxon>Didelphimorphia</taxon>
        <taxon>Didelphidae</taxon>
        <taxon>Monodelphis</taxon>
    </lineage>
</organism>
<proteinExistence type="predicted"/>
<evidence type="ECO:0000313" key="14">
    <source>
        <dbReference type="Ensembl" id="ENSMODP00000038582.2"/>
    </source>
</evidence>
<comment type="function">
    <text evidence="1">Required for recruitment of CENPA to centromeres and normal chromosome segregation during mitosis.</text>
</comment>
<dbReference type="Ensembl" id="ENSMODT00000040182.3">
    <property type="protein sequence ID" value="ENSMODP00000038582.2"/>
    <property type="gene ID" value="ENSMODG00000025736.3"/>
</dbReference>
<evidence type="ECO:0000256" key="10">
    <source>
        <dbReference type="ARBA" id="ARBA00023306"/>
    </source>
</evidence>
<evidence type="ECO:0000256" key="11">
    <source>
        <dbReference type="ARBA" id="ARBA00023328"/>
    </source>
</evidence>
<keyword evidence="6" id="KW-0479">Metal-binding</keyword>
<dbReference type="GeneTree" id="ENSGT00940000154267"/>
<feature type="compositionally biased region" description="Basic and acidic residues" evidence="12">
    <location>
        <begin position="170"/>
        <end position="182"/>
    </location>
</feature>
<keyword evidence="9" id="KW-0539">Nucleus</keyword>
<keyword evidence="7" id="KW-0498">Mitosis</keyword>